<keyword evidence="2" id="KW-1185">Reference proteome</keyword>
<gene>
    <name evidence="1" type="ordered locus">Tthe_2321</name>
</gene>
<reference evidence="1 2" key="1">
    <citation type="submission" date="2010-08" db="EMBL/GenBank/DDBJ databases">
        <title>Complete sequence of Thermoanaerobacterium thermosaccharolyticum DSM 571.</title>
        <authorList>
            <consortium name="US DOE Joint Genome Institute"/>
            <person name="Lucas S."/>
            <person name="Copeland A."/>
            <person name="Lapidus A."/>
            <person name="Cheng J.-F."/>
            <person name="Bruce D."/>
            <person name="Goodwin L."/>
            <person name="Pitluck S."/>
            <person name="Teshima H."/>
            <person name="Detter J.C."/>
            <person name="Han C."/>
            <person name="Tapia R."/>
            <person name="Land M."/>
            <person name="Hauser L."/>
            <person name="Chang Y.-J."/>
            <person name="Jeffries C."/>
            <person name="Kyrpides N."/>
            <person name="Ivanova N."/>
            <person name="Mikhailova N."/>
            <person name="Hemme C.L."/>
            <person name="Woyke T."/>
        </authorList>
    </citation>
    <scope>NUCLEOTIDE SEQUENCE [LARGE SCALE GENOMIC DNA]</scope>
    <source>
        <strain evidence="2">ATCC 7956 / DSM 571 / NCIMB 9385 / NCA 3814 / NCTC 13789 / WDCM 00135 / 2032</strain>
    </source>
</reference>
<dbReference type="HOGENOM" id="CLU_3048976_0_0_9"/>
<evidence type="ECO:0000313" key="1">
    <source>
        <dbReference type="EMBL" id="ADL69792.1"/>
    </source>
</evidence>
<dbReference type="STRING" id="580327.Tthe_2321"/>
<dbReference type="AlphaFoldDB" id="D9TS69"/>
<accession>D9TS69</accession>
<proteinExistence type="predicted"/>
<evidence type="ECO:0000313" key="2">
    <source>
        <dbReference type="Proteomes" id="UP000001626"/>
    </source>
</evidence>
<dbReference type="GeneID" id="93865611"/>
<dbReference type="KEGG" id="ttm:Tthe_2321"/>
<dbReference type="RefSeq" id="WP_013298752.1">
    <property type="nucleotide sequence ID" value="NC_014410.1"/>
</dbReference>
<dbReference type="Proteomes" id="UP000001626">
    <property type="component" value="Chromosome"/>
</dbReference>
<dbReference type="OrthoDB" id="3035399at2"/>
<sequence length="54" mass="6361">MLKINKIEDKETKIVVGQDNCTKPGAPYYYQPGQDCLQDCTAYDKPRYWESQWT</sequence>
<dbReference type="EMBL" id="CP002171">
    <property type="protein sequence ID" value="ADL69792.1"/>
    <property type="molecule type" value="Genomic_DNA"/>
</dbReference>
<name>D9TS69_THETC</name>
<organism evidence="1 2">
    <name type="scientific">Thermoanaerobacterium thermosaccharolyticum (strain ATCC 7956 / DSM 571 / NCIMB 9385 / NCA 3814 / NCTC 13789 / WDCM 00135 / 2032)</name>
    <name type="common">Clostridium thermosaccharolyticum</name>
    <dbReference type="NCBI Taxonomy" id="580327"/>
    <lineage>
        <taxon>Bacteria</taxon>
        <taxon>Bacillati</taxon>
        <taxon>Bacillota</taxon>
        <taxon>Clostridia</taxon>
        <taxon>Thermoanaerobacterales</taxon>
        <taxon>Thermoanaerobacteraceae</taxon>
        <taxon>Thermoanaerobacterium</taxon>
    </lineage>
</organism>
<protein>
    <submittedName>
        <fullName evidence="1">Uncharacterized protein</fullName>
    </submittedName>
</protein>